<dbReference type="Proteomes" id="UP000015464">
    <property type="component" value="Unassembled WGS sequence"/>
</dbReference>
<dbReference type="OMA" id="WHSHTEH"/>
<dbReference type="InterPro" id="IPR011706">
    <property type="entry name" value="Cu-oxidase_C"/>
</dbReference>
<evidence type="ECO:0000256" key="2">
    <source>
        <dbReference type="ARBA" id="ARBA00022723"/>
    </source>
</evidence>
<keyword evidence="5" id="KW-0186">Copper</keyword>
<evidence type="ECO:0000259" key="8">
    <source>
        <dbReference type="Pfam" id="PF00394"/>
    </source>
</evidence>
<dbReference type="AlphaFoldDB" id="S9VUE1"/>
<dbReference type="SUPFAM" id="SSF49503">
    <property type="entry name" value="Cupredoxins"/>
    <property type="match status" value="3"/>
</dbReference>
<dbReference type="CDD" id="cd13877">
    <property type="entry name" value="CuRO_2_Fet3p_like"/>
    <property type="match status" value="1"/>
</dbReference>
<dbReference type="InterPro" id="IPR044130">
    <property type="entry name" value="CuRO_2_Fet3-like"/>
</dbReference>
<dbReference type="InterPro" id="IPR001117">
    <property type="entry name" value="Cu-oxidase_2nd"/>
</dbReference>
<dbReference type="GO" id="GO:0004322">
    <property type="term" value="F:ferroxidase activity"/>
    <property type="evidence" value="ECO:0007669"/>
    <property type="project" value="EnsemblFungi"/>
</dbReference>
<proteinExistence type="inferred from homology"/>
<protein>
    <submittedName>
        <fullName evidence="11">Iron transport multicopper oxidase Fio1</fullName>
    </submittedName>
</protein>
<reference evidence="11 12" key="1">
    <citation type="journal article" date="2011" name="Science">
        <title>Comparative functional genomics of the fission yeasts.</title>
        <authorList>
            <person name="Rhind N."/>
            <person name="Chen Z."/>
            <person name="Yassour M."/>
            <person name="Thompson D.A."/>
            <person name="Haas B.J."/>
            <person name="Habib N."/>
            <person name="Wapinski I."/>
            <person name="Roy S."/>
            <person name="Lin M.F."/>
            <person name="Heiman D.I."/>
            <person name="Young S.K."/>
            <person name="Furuya K."/>
            <person name="Guo Y."/>
            <person name="Pidoux A."/>
            <person name="Chen H.M."/>
            <person name="Robbertse B."/>
            <person name="Goldberg J.M."/>
            <person name="Aoki K."/>
            <person name="Bayne E.H."/>
            <person name="Berlin A.M."/>
            <person name="Desjardins C.A."/>
            <person name="Dobbs E."/>
            <person name="Dukaj L."/>
            <person name="Fan L."/>
            <person name="FitzGerald M.G."/>
            <person name="French C."/>
            <person name="Gujja S."/>
            <person name="Hansen K."/>
            <person name="Keifenheim D."/>
            <person name="Levin J.Z."/>
            <person name="Mosher R.A."/>
            <person name="Mueller C.A."/>
            <person name="Pfiffner J."/>
            <person name="Priest M."/>
            <person name="Russ C."/>
            <person name="Smialowska A."/>
            <person name="Swoboda P."/>
            <person name="Sykes S.M."/>
            <person name="Vaughn M."/>
            <person name="Vengrova S."/>
            <person name="Yoder R."/>
            <person name="Zeng Q."/>
            <person name="Allshire R."/>
            <person name="Baulcombe D."/>
            <person name="Birren B.W."/>
            <person name="Brown W."/>
            <person name="Ekwall K."/>
            <person name="Kellis M."/>
            <person name="Leatherwood J."/>
            <person name="Levin H."/>
            <person name="Margalit H."/>
            <person name="Martienssen R."/>
            <person name="Nieduszynski C.A."/>
            <person name="Spatafora J.W."/>
            <person name="Friedman N."/>
            <person name="Dalgaard J.Z."/>
            <person name="Baumann P."/>
            <person name="Niki H."/>
            <person name="Regev A."/>
            <person name="Nusbaum C."/>
        </authorList>
    </citation>
    <scope>NUCLEOTIDE SEQUENCE [LARGE SCALE GENOMIC DNA]</scope>
    <source>
        <strain evidence="12">OY26 / ATCC MYA-4695 / CBS 11777 / NBRC 106824 / NRRL Y48691</strain>
    </source>
</reference>
<dbReference type="Pfam" id="PF00394">
    <property type="entry name" value="Cu-oxidase"/>
    <property type="match status" value="1"/>
</dbReference>
<keyword evidence="6" id="KW-0812">Transmembrane</keyword>
<dbReference type="PANTHER" id="PTHR11709:SF361">
    <property type="entry name" value="IRON TRANSPORT MULTICOPPER OXIDASE FET3"/>
    <property type="match status" value="1"/>
</dbReference>
<accession>S9VUE1</accession>
<name>S9VUE1_SCHCR</name>
<evidence type="ECO:0000256" key="4">
    <source>
        <dbReference type="ARBA" id="ARBA00023002"/>
    </source>
</evidence>
<feature type="transmembrane region" description="Helical" evidence="6">
    <location>
        <begin position="561"/>
        <end position="584"/>
    </location>
</feature>
<dbReference type="GeneID" id="25036887"/>
<dbReference type="STRING" id="653667.S9VUE1"/>
<gene>
    <name evidence="11" type="ORF">SPOG_02564</name>
</gene>
<evidence type="ECO:0000259" key="10">
    <source>
        <dbReference type="Pfam" id="PF07732"/>
    </source>
</evidence>
<dbReference type="GO" id="GO:0005507">
    <property type="term" value="F:copper ion binding"/>
    <property type="evidence" value="ECO:0007669"/>
    <property type="project" value="InterPro"/>
</dbReference>
<sequence>MTFANPFPTKKGLLSLVLIFSALWKSALAKTRLFEWNVTDIDNLDVDQSGHPRWVMGVNNKWPIDPLVVDYGDQVIIKMNNQLRDNRTCSLHSHGMFQRHNGYMDGVPQMTQCSIPAGSTYYYNFTASQTGTYWVHSHDMSQYPDGLRTSFVINNPNEPYDYDEDYIISLTDWYYEPFYKLVPEKFTTWHNPTGAEPVPDTGLINDAVNSTFKMEPGKTYRFRFVNLGAFNNYDVMLEDHNMTVIEVDGVYTKPQEVSSIHITTAQRYSVLVTAKNSTDRNYAMTAYMDESLFDQIPDNYNPNVTAWLSYNSETTYNYADSVNEIDSYDDAKLEPLYDVNWGEANHNVSLWFDFFTLGDGASYAEINEKSFKYPKVPGLMIANSTDYDDYNMKPVTYGPYTNAFIFEYNETVDVVIDNHDTGKHPFHLHGHVFQVLERGEEEAGEYNDQTEHNVYENPVRRDTIEILPTSFVRLRFLADNPGAWLLHCHIEWHMESGLVATFIEAPDRVPEITAPEFVRRQCVMQNIDVSGNGAGNAFNISDLTGAPAPPGEMPAGWTSKAIATVAMCVLAACIGMGSIVFYGIQIHPLPTEELDDEEDLKLAAEENAANLMKSSDPVK</sequence>
<feature type="domain" description="Plastocyanin-like" evidence="8">
    <location>
        <begin position="164"/>
        <end position="312"/>
    </location>
</feature>
<dbReference type="PROSITE" id="PS00079">
    <property type="entry name" value="MULTICOPPER_OXIDASE1"/>
    <property type="match status" value="2"/>
</dbReference>
<dbReference type="GO" id="GO:0033215">
    <property type="term" value="P:reductive iron assimilation"/>
    <property type="evidence" value="ECO:0007669"/>
    <property type="project" value="EnsemblFungi"/>
</dbReference>
<dbReference type="Pfam" id="PF07731">
    <property type="entry name" value="Cu-oxidase_2"/>
    <property type="match status" value="1"/>
</dbReference>
<dbReference type="InterPro" id="IPR033138">
    <property type="entry name" value="Cu_oxidase_CS"/>
</dbReference>
<dbReference type="InterPro" id="IPR011707">
    <property type="entry name" value="Cu-oxidase-like_N"/>
</dbReference>
<dbReference type="PANTHER" id="PTHR11709">
    <property type="entry name" value="MULTI-COPPER OXIDASE"/>
    <property type="match status" value="1"/>
</dbReference>
<keyword evidence="6" id="KW-1133">Transmembrane helix</keyword>
<evidence type="ECO:0000259" key="9">
    <source>
        <dbReference type="Pfam" id="PF07731"/>
    </source>
</evidence>
<evidence type="ECO:0000256" key="6">
    <source>
        <dbReference type="SAM" id="Phobius"/>
    </source>
</evidence>
<dbReference type="InterPro" id="IPR008972">
    <property type="entry name" value="Cupredoxin"/>
</dbReference>
<dbReference type="EMBL" id="KE546991">
    <property type="protein sequence ID" value="EPY51393.1"/>
    <property type="molecule type" value="Genomic_DNA"/>
</dbReference>
<dbReference type="InterPro" id="IPR045087">
    <property type="entry name" value="Cu-oxidase_fam"/>
</dbReference>
<evidence type="ECO:0000256" key="3">
    <source>
        <dbReference type="ARBA" id="ARBA00022729"/>
    </source>
</evidence>
<keyword evidence="3 7" id="KW-0732">Signal</keyword>
<evidence type="ECO:0000313" key="11">
    <source>
        <dbReference type="EMBL" id="EPY51393.1"/>
    </source>
</evidence>
<dbReference type="OrthoDB" id="2121828at2759"/>
<dbReference type="Pfam" id="PF07732">
    <property type="entry name" value="Cu-oxidase_3"/>
    <property type="match status" value="1"/>
</dbReference>
<keyword evidence="12" id="KW-1185">Reference proteome</keyword>
<feature type="signal peptide" evidence="7">
    <location>
        <begin position="1"/>
        <end position="29"/>
    </location>
</feature>
<feature type="domain" description="Plastocyanin-like" evidence="9">
    <location>
        <begin position="375"/>
        <end position="507"/>
    </location>
</feature>
<dbReference type="PROSITE" id="PS00080">
    <property type="entry name" value="MULTICOPPER_OXIDASE2"/>
    <property type="match status" value="1"/>
</dbReference>
<keyword evidence="4" id="KW-0560">Oxidoreductase</keyword>
<dbReference type="InterPro" id="IPR002355">
    <property type="entry name" value="Cu_oxidase_Cu_BS"/>
</dbReference>
<organism evidence="11 12">
    <name type="scientific">Schizosaccharomyces cryophilus (strain OY26 / ATCC MYA-4695 / CBS 11777 / NBRC 106824 / NRRL Y48691)</name>
    <name type="common">Fission yeast</name>
    <dbReference type="NCBI Taxonomy" id="653667"/>
    <lineage>
        <taxon>Eukaryota</taxon>
        <taxon>Fungi</taxon>
        <taxon>Dikarya</taxon>
        <taxon>Ascomycota</taxon>
        <taxon>Taphrinomycotina</taxon>
        <taxon>Schizosaccharomycetes</taxon>
        <taxon>Schizosaccharomycetales</taxon>
        <taxon>Schizosaccharomycetaceae</taxon>
        <taxon>Schizosaccharomyces</taxon>
    </lineage>
</organism>
<dbReference type="eggNOG" id="KOG1263">
    <property type="taxonomic scope" value="Eukaryota"/>
</dbReference>
<evidence type="ECO:0000256" key="5">
    <source>
        <dbReference type="ARBA" id="ARBA00023008"/>
    </source>
</evidence>
<evidence type="ECO:0000256" key="1">
    <source>
        <dbReference type="ARBA" id="ARBA00010609"/>
    </source>
</evidence>
<comment type="similarity">
    <text evidence="1">Belongs to the multicopper oxidase family.</text>
</comment>
<keyword evidence="6" id="KW-0472">Membrane</keyword>
<dbReference type="HOGENOM" id="CLU_006504_7_3_1"/>
<dbReference type="RefSeq" id="XP_013023960.1">
    <property type="nucleotide sequence ID" value="XM_013168506.1"/>
</dbReference>
<dbReference type="Gene3D" id="2.60.40.420">
    <property type="entry name" value="Cupredoxins - blue copper proteins"/>
    <property type="match status" value="3"/>
</dbReference>
<feature type="chain" id="PRO_5004572184" evidence="7">
    <location>
        <begin position="30"/>
        <end position="619"/>
    </location>
</feature>
<evidence type="ECO:0000313" key="12">
    <source>
        <dbReference type="Proteomes" id="UP000015464"/>
    </source>
</evidence>
<keyword evidence="2" id="KW-0479">Metal-binding</keyword>
<dbReference type="GO" id="GO:0033573">
    <property type="term" value="C:high-affinity iron permease complex"/>
    <property type="evidence" value="ECO:0007669"/>
    <property type="project" value="EnsemblFungi"/>
</dbReference>
<evidence type="ECO:0000256" key="7">
    <source>
        <dbReference type="SAM" id="SignalP"/>
    </source>
</evidence>
<feature type="domain" description="Plastocyanin-like" evidence="10">
    <location>
        <begin position="48"/>
        <end position="157"/>
    </location>
</feature>
<dbReference type="GO" id="GO:0010106">
    <property type="term" value="P:cellular response to iron ion starvation"/>
    <property type="evidence" value="ECO:0007669"/>
    <property type="project" value="TreeGrafter"/>
</dbReference>
<dbReference type="CDD" id="cd13899">
    <property type="entry name" value="CuRO_3_Fet3p"/>
    <property type="match status" value="1"/>
</dbReference>